<feature type="compositionally biased region" description="Basic and acidic residues" evidence="2">
    <location>
        <begin position="940"/>
        <end position="950"/>
    </location>
</feature>
<protein>
    <submittedName>
        <fullName evidence="3">Uncharacterized protein</fullName>
    </submittedName>
</protein>
<keyword evidence="4" id="KW-1185">Reference proteome</keyword>
<dbReference type="Proteomes" id="UP001295684">
    <property type="component" value="Unassembled WGS sequence"/>
</dbReference>
<feature type="coiled-coil region" evidence="1">
    <location>
        <begin position="426"/>
        <end position="474"/>
    </location>
</feature>
<dbReference type="PANTHER" id="PTHR34894">
    <property type="entry name" value="SAM-DEPENDENT METHYLTRANSFERASE RSMI, CONSERVED SITE"/>
    <property type="match status" value="1"/>
</dbReference>
<accession>A0AAD1TZB3</accession>
<gene>
    <name evidence="3" type="ORF">ECRASSUSDP1_LOCUS131</name>
</gene>
<organism evidence="3 4">
    <name type="scientific">Euplotes crassus</name>
    <dbReference type="NCBI Taxonomy" id="5936"/>
    <lineage>
        <taxon>Eukaryota</taxon>
        <taxon>Sar</taxon>
        <taxon>Alveolata</taxon>
        <taxon>Ciliophora</taxon>
        <taxon>Intramacronucleata</taxon>
        <taxon>Spirotrichea</taxon>
        <taxon>Hypotrichia</taxon>
        <taxon>Euplotida</taxon>
        <taxon>Euplotidae</taxon>
        <taxon>Moneuplotes</taxon>
    </lineage>
</organism>
<evidence type="ECO:0000313" key="3">
    <source>
        <dbReference type="EMBL" id="CAI2358848.1"/>
    </source>
</evidence>
<feature type="region of interest" description="Disordered" evidence="2">
    <location>
        <begin position="741"/>
        <end position="760"/>
    </location>
</feature>
<evidence type="ECO:0000313" key="4">
    <source>
        <dbReference type="Proteomes" id="UP001295684"/>
    </source>
</evidence>
<feature type="region of interest" description="Disordered" evidence="2">
    <location>
        <begin position="940"/>
        <end position="960"/>
    </location>
</feature>
<keyword evidence="1" id="KW-0175">Coiled coil</keyword>
<evidence type="ECO:0000256" key="1">
    <source>
        <dbReference type="SAM" id="Coils"/>
    </source>
</evidence>
<dbReference type="EMBL" id="CAMPGE010000125">
    <property type="protein sequence ID" value="CAI2358848.1"/>
    <property type="molecule type" value="Genomic_DNA"/>
</dbReference>
<evidence type="ECO:0000256" key="2">
    <source>
        <dbReference type="SAM" id="MobiDB-lite"/>
    </source>
</evidence>
<name>A0AAD1TZB3_EUPCR</name>
<reference evidence="3" key="1">
    <citation type="submission" date="2023-07" db="EMBL/GenBank/DDBJ databases">
        <authorList>
            <consortium name="AG Swart"/>
            <person name="Singh M."/>
            <person name="Singh A."/>
            <person name="Seah K."/>
            <person name="Emmerich C."/>
        </authorList>
    </citation>
    <scope>NUCLEOTIDE SEQUENCE</scope>
    <source>
        <strain evidence="3">DP1</strain>
    </source>
</reference>
<comment type="caution">
    <text evidence="3">The sequence shown here is derived from an EMBL/GenBank/DDBJ whole genome shotgun (WGS) entry which is preliminary data.</text>
</comment>
<proteinExistence type="predicted"/>
<sequence length="1313" mass="153026">MNDNLNHREIGNIKLKKSNRRQHSGQFTFRKKIFTKTSVPNLKSGLEKEAKMSTIPLIKRKMEEGYRTFTKKDSCTSETHRMVQVGTPRYEFSNQVIQNYLKTPKNVNGSNQILCKNAQKTSHMIKRDLVHHKNFSGYPPPTAPACRKSKSCSTLHDEDIEDQFIREKIGHLSKNPPEFQKPVVKTKINTIFNGDTFNDDEILREKSIRSPRDIKNLKSAMGIREKPVKVKKSKGLLAAYLSNKHFIQKEFDRLSADHKLILADFEYPQDLNDLKKYMIHLDPSICEKINYINKDVHSIVGFNMFRLLNGGKDYEKFIENEHSLTCCGETYTLQLYLEERYLVKEFNSCFERIYKQFIEPLKPHSTKRIDNAMLLFSYISAELRNQLKLKCAEKGQIIDNLIILYYETLTSVIKVLEYKIKHHDVIQELTEDLKKKNKIVNSLQKENESLRKECEEKENSYEVLRNHRDKIRIEKKILNSKLIGMKAIVNKTLKVNYSALFQFGNEHASQLSDIVNSYKIFSQFEVKDSSDPEEFDRIYSNIKDTLDLHSESEFDPDYKLIEGLIEEVECRLKEVENSGSPKKSMNSKQKLELNKDLDPITKYIETEEDKERYQRILRTKTFDFTPTTTDQEIQCEFNVKSPFIPLVDKKNLSTFSPTQKISKKKRNLARPKNSTKNVTRNRGVDINHSKNMKFTKEDPIYMSESCSMNSSFYQDSNEDEPYIQGIDAAEGRVSESAVLDTPSETKQIIQSPEPPKTNKNISFSDNFQIEYLKSESLNSLKKLPIDPEIQIEQVSDFDAFNGNSLIIEELPDQEHTDSEVDQKCSESNEEELRYKVPIKLMIAAKNLSNKIRKLPKDEYGDVYYDCKDPSDKWSQKLKKAGEIMMFWVKKLFNANDEKEMNEVTKEMKKHTITYDKEIQVSTLIKKDKLKIDLRPASKEARKRRDTDKFSECGSQIRSGSSTIRSKGNQKYYFLKSGRKSMFFPSKDLTSPLNPPQVTETVPFKFQMIPQKQMKSYNSDLPKYILTFKKSYLGNKKKMIKNVRAIPLKLFIKNIFGFYNEKSLCAKNSASIKYQSLSDFLYDTTYNKYGIVKLTEKKLKELLLTTALNYKKHPEVELFGHFIGILDKYYTNDDLTFYYKLEKIFSNMKFEKEGAHLTALEIHFREKLSQQQLEDFIGRVQRDINSSPNAQKKSKNKYWFINKFIRHYRKLKMVVAKELSEILTLQDISPCSIKTKESNESEKIMLQELTVESFKKIITQLDTTHILSEGQIDHIASNFTNVKITAENAVSIIIDKGLWNNQRNQGTESKPEEP</sequence>
<feature type="region of interest" description="Disordered" evidence="2">
    <location>
        <begin position="658"/>
        <end position="680"/>
    </location>
</feature>
<dbReference type="PANTHER" id="PTHR34894:SF5">
    <property type="entry name" value="EF-HAND DOMAIN-CONTAINING PROTEIN"/>
    <property type="match status" value="1"/>
</dbReference>